<dbReference type="InterPro" id="IPR013839">
    <property type="entry name" value="DNAligase_adenylation"/>
</dbReference>
<protein>
    <recommendedName>
        <fullName evidence="4">NAD-dependent DNA ligase N-terminal domain-containing protein</fullName>
    </recommendedName>
</protein>
<dbReference type="InterPro" id="IPR018239">
    <property type="entry name" value="DNA_ligase_AS"/>
</dbReference>
<accession>X0VCC7</accession>
<feature type="non-terminal residue" evidence="5">
    <location>
        <position position="258"/>
    </location>
</feature>
<dbReference type="EMBL" id="BARS01035173">
    <property type="protein sequence ID" value="GAG15784.1"/>
    <property type="molecule type" value="Genomic_DNA"/>
</dbReference>
<organism evidence="5">
    <name type="scientific">marine sediment metagenome</name>
    <dbReference type="NCBI Taxonomy" id="412755"/>
    <lineage>
        <taxon>unclassified sequences</taxon>
        <taxon>metagenomes</taxon>
        <taxon>ecological metagenomes</taxon>
    </lineage>
</organism>
<feature type="non-terminal residue" evidence="5">
    <location>
        <position position="1"/>
    </location>
</feature>
<evidence type="ECO:0000313" key="5">
    <source>
        <dbReference type="EMBL" id="GAG15784.1"/>
    </source>
</evidence>
<feature type="domain" description="NAD-dependent DNA ligase N-terminal" evidence="4">
    <location>
        <begin position="3"/>
        <end position="258"/>
    </location>
</feature>
<evidence type="ECO:0000256" key="3">
    <source>
        <dbReference type="SAM" id="MobiDB-lite"/>
    </source>
</evidence>
<dbReference type="Pfam" id="PF01653">
    <property type="entry name" value="DNA_ligase_aden"/>
    <property type="match status" value="1"/>
</dbReference>
<dbReference type="Gene3D" id="3.30.470.30">
    <property type="entry name" value="DNA ligase/mRNA capping enzyme"/>
    <property type="match status" value="1"/>
</dbReference>
<dbReference type="Gene3D" id="1.10.287.610">
    <property type="entry name" value="Helix hairpin bin"/>
    <property type="match status" value="1"/>
</dbReference>
<name>X0VCC7_9ZZZZ</name>
<dbReference type="PROSITE" id="PS01055">
    <property type="entry name" value="DNA_LIGASE_N1"/>
    <property type="match status" value="1"/>
</dbReference>
<feature type="region of interest" description="Disordered" evidence="3">
    <location>
        <begin position="1"/>
        <end position="21"/>
    </location>
</feature>
<keyword evidence="1" id="KW-0227">DNA damage</keyword>
<evidence type="ECO:0000256" key="2">
    <source>
        <dbReference type="ARBA" id="ARBA00023204"/>
    </source>
</evidence>
<dbReference type="GO" id="GO:0006281">
    <property type="term" value="P:DNA repair"/>
    <property type="evidence" value="ECO:0007669"/>
    <property type="project" value="UniProtKB-KW"/>
</dbReference>
<proteinExistence type="predicted"/>
<keyword evidence="2" id="KW-0234">DNA repair</keyword>
<dbReference type="SMART" id="SM00532">
    <property type="entry name" value="LIGANc"/>
    <property type="match status" value="1"/>
</dbReference>
<dbReference type="CDD" id="cd00114">
    <property type="entry name" value="LIGANc"/>
    <property type="match status" value="1"/>
</dbReference>
<dbReference type="InterPro" id="IPR013840">
    <property type="entry name" value="DNAligase_N"/>
</dbReference>
<dbReference type="GO" id="GO:0003911">
    <property type="term" value="F:DNA ligase (NAD+) activity"/>
    <property type="evidence" value="ECO:0007669"/>
    <property type="project" value="InterPro"/>
</dbReference>
<sequence length="258" mass="29069">VSVEQRHPELITPDSPTQRVGAEPLPEFAKVEHPYPMTTLADAFSAEEVRAWLERVLRLLPDDARLEFVVEPKIDGLAVALTYQDGLLVRGATRGNGIVGEDITVNVRTVRNIPLRIPVAESRPAPQMIEVRGEIYMPRDLFARLNEQRQARGERPFANPRNAAAGSMRQLDPRITATRPLRLFAYAVGYIRGERLETQWEALQYVEALGLPVNPDVHLFSDLGLVLDHCEEWMGKRDALNYEADGVVIKINHMAIHQ</sequence>
<reference evidence="5" key="1">
    <citation type="journal article" date="2014" name="Front. Microbiol.">
        <title>High frequency of phylogenetically diverse reductive dehalogenase-homologous genes in deep subseafloor sedimentary metagenomes.</title>
        <authorList>
            <person name="Kawai M."/>
            <person name="Futagami T."/>
            <person name="Toyoda A."/>
            <person name="Takaki Y."/>
            <person name="Nishi S."/>
            <person name="Hori S."/>
            <person name="Arai W."/>
            <person name="Tsubouchi T."/>
            <person name="Morono Y."/>
            <person name="Uchiyama I."/>
            <person name="Ito T."/>
            <person name="Fujiyama A."/>
            <person name="Inagaki F."/>
            <person name="Takami H."/>
        </authorList>
    </citation>
    <scope>NUCLEOTIDE SEQUENCE</scope>
    <source>
        <strain evidence="5">Expedition CK06-06</strain>
    </source>
</reference>
<comment type="caution">
    <text evidence="5">The sequence shown here is derived from an EMBL/GenBank/DDBJ whole genome shotgun (WGS) entry which is preliminary data.</text>
</comment>
<gene>
    <name evidence="5" type="ORF">S01H1_54232</name>
</gene>
<dbReference type="AlphaFoldDB" id="X0VCC7"/>
<evidence type="ECO:0000259" key="4">
    <source>
        <dbReference type="SMART" id="SM00532"/>
    </source>
</evidence>
<evidence type="ECO:0000256" key="1">
    <source>
        <dbReference type="ARBA" id="ARBA00022763"/>
    </source>
</evidence>
<dbReference type="SUPFAM" id="SSF56091">
    <property type="entry name" value="DNA ligase/mRNA capping enzyme, catalytic domain"/>
    <property type="match status" value="1"/>
</dbReference>